<organism evidence="1 2">
    <name type="scientific">Microbacterium galbinum</name>
    <dbReference type="NCBI Taxonomy" id="2851646"/>
    <lineage>
        <taxon>Bacteria</taxon>
        <taxon>Bacillati</taxon>
        <taxon>Actinomycetota</taxon>
        <taxon>Actinomycetes</taxon>
        <taxon>Micrococcales</taxon>
        <taxon>Microbacteriaceae</taxon>
        <taxon>Microbacterium</taxon>
    </lineage>
</organism>
<gene>
    <name evidence="1" type="ORF">KV396_00240</name>
</gene>
<dbReference type="EMBL" id="CP078077">
    <property type="protein sequence ID" value="UPL16021.1"/>
    <property type="molecule type" value="Genomic_DNA"/>
</dbReference>
<sequence length="90" mass="9284">MGDGLLWGEAKLLLEGAAADPSTLLGAELAGWAYPASTLDLLTLIASIGDSKASKKLMPWALPRQNKQTADAAEIAEAQAALDDGLVFSS</sequence>
<protein>
    <submittedName>
        <fullName evidence="1">Uncharacterized protein</fullName>
    </submittedName>
</protein>
<reference evidence="1 2" key="1">
    <citation type="submission" date="2021-06" db="EMBL/GenBank/DDBJ databases">
        <title>Genome-based taxonomic framework of Microbacterium strains isolated from marine environment, the description of four new species and reclassification of four preexisting species.</title>
        <authorList>
            <person name="Lee S.D."/>
            <person name="Kim S.-M."/>
            <person name="Byeon Y.-S."/>
            <person name="Yang H.L."/>
            <person name="Kim I.S."/>
        </authorList>
    </citation>
    <scope>NUCLEOTIDE SEQUENCE [LARGE SCALE GENOMIC DNA]</scope>
    <source>
        <strain evidence="1 2">SSW1-36</strain>
    </source>
</reference>
<dbReference type="Proteomes" id="UP000831963">
    <property type="component" value="Chromosome"/>
</dbReference>
<keyword evidence="2" id="KW-1185">Reference proteome</keyword>
<name>A0ABY4IT94_9MICO</name>
<evidence type="ECO:0000313" key="1">
    <source>
        <dbReference type="EMBL" id="UPL16021.1"/>
    </source>
</evidence>
<proteinExistence type="predicted"/>
<evidence type="ECO:0000313" key="2">
    <source>
        <dbReference type="Proteomes" id="UP000831963"/>
    </source>
</evidence>
<accession>A0ABY4IT94</accession>